<name>A0A8J6D844_9ROSI</name>
<keyword evidence="3" id="KW-1185">Reference proteome</keyword>
<organism evidence="2 3">
    <name type="scientific">Gossypium anomalum</name>
    <dbReference type="NCBI Taxonomy" id="47600"/>
    <lineage>
        <taxon>Eukaryota</taxon>
        <taxon>Viridiplantae</taxon>
        <taxon>Streptophyta</taxon>
        <taxon>Embryophyta</taxon>
        <taxon>Tracheophyta</taxon>
        <taxon>Spermatophyta</taxon>
        <taxon>Magnoliopsida</taxon>
        <taxon>eudicotyledons</taxon>
        <taxon>Gunneridae</taxon>
        <taxon>Pentapetalae</taxon>
        <taxon>rosids</taxon>
        <taxon>malvids</taxon>
        <taxon>Malvales</taxon>
        <taxon>Malvaceae</taxon>
        <taxon>Malvoideae</taxon>
        <taxon>Gossypium</taxon>
    </lineage>
</organism>
<feature type="region of interest" description="Disordered" evidence="1">
    <location>
        <begin position="17"/>
        <end position="49"/>
    </location>
</feature>
<evidence type="ECO:0000313" key="3">
    <source>
        <dbReference type="Proteomes" id="UP000701853"/>
    </source>
</evidence>
<comment type="caution">
    <text evidence="2">The sequence shown here is derived from an EMBL/GenBank/DDBJ whole genome shotgun (WGS) entry which is preliminary data.</text>
</comment>
<dbReference type="Proteomes" id="UP000701853">
    <property type="component" value="Chromosome 3"/>
</dbReference>
<dbReference type="EMBL" id="JAHUZN010000003">
    <property type="protein sequence ID" value="KAG8498591.1"/>
    <property type="molecule type" value="Genomic_DNA"/>
</dbReference>
<evidence type="ECO:0000313" key="2">
    <source>
        <dbReference type="EMBL" id="KAG8498591.1"/>
    </source>
</evidence>
<evidence type="ECO:0000256" key="1">
    <source>
        <dbReference type="SAM" id="MobiDB-lite"/>
    </source>
</evidence>
<accession>A0A8J6D844</accession>
<reference evidence="2 3" key="1">
    <citation type="journal article" date="2021" name="bioRxiv">
        <title>The Gossypium anomalum genome as a resource for cotton improvement and evolutionary analysis of hybrid incompatibility.</title>
        <authorList>
            <person name="Grover C.E."/>
            <person name="Yuan D."/>
            <person name="Arick M.A."/>
            <person name="Miller E.R."/>
            <person name="Hu G."/>
            <person name="Peterson D.G."/>
            <person name="Wendel J.F."/>
            <person name="Udall J.A."/>
        </authorList>
    </citation>
    <scope>NUCLEOTIDE SEQUENCE [LARGE SCALE GENOMIC DNA]</scope>
    <source>
        <strain evidence="2">JFW-Udall</strain>
        <tissue evidence="2">Leaf</tissue>
    </source>
</reference>
<sequence>MSRSALFQEEFEGLAFFDSEGNEENGSPPLFSPDDRGETSGDATANDSGEMRVRLAISGVRGGHLVKSGGRQASFQYSVSSEGDKANGFNPYYRKFRERNKIRCHESTPLQLQRDKTCDFNQLH</sequence>
<proteinExistence type="predicted"/>
<gene>
    <name evidence="2" type="ORF">CXB51_004853</name>
</gene>
<dbReference type="AlphaFoldDB" id="A0A8J6D844"/>
<protein>
    <submittedName>
        <fullName evidence="2">Uncharacterized protein</fullName>
    </submittedName>
</protein>